<organism evidence="2 3">
    <name type="scientific">Pseudoalteromonas phenolica</name>
    <dbReference type="NCBI Taxonomy" id="161398"/>
    <lineage>
        <taxon>Bacteria</taxon>
        <taxon>Pseudomonadati</taxon>
        <taxon>Pseudomonadota</taxon>
        <taxon>Gammaproteobacteria</taxon>
        <taxon>Alteromonadales</taxon>
        <taxon>Pseudoalteromonadaceae</taxon>
        <taxon>Pseudoalteromonas</taxon>
    </lineage>
</organism>
<dbReference type="PATRIC" id="fig|161398.10.peg.634"/>
<dbReference type="AlphaFoldDB" id="A0A0S2JYA7"/>
<keyword evidence="3" id="KW-1185">Reference proteome</keyword>
<evidence type="ECO:0000313" key="2">
    <source>
        <dbReference type="EMBL" id="ALO41143.1"/>
    </source>
</evidence>
<keyword evidence="1" id="KW-0732">Signal</keyword>
<gene>
    <name evidence="2" type="ORF">PP2015_623</name>
</gene>
<dbReference type="RefSeq" id="WP_058028904.1">
    <property type="nucleotide sequence ID" value="NZ_CP013187.1"/>
</dbReference>
<evidence type="ECO:0000313" key="3">
    <source>
        <dbReference type="Proteomes" id="UP000061457"/>
    </source>
</evidence>
<dbReference type="Proteomes" id="UP000061457">
    <property type="component" value="Chromosome I"/>
</dbReference>
<feature type="signal peptide" evidence="1">
    <location>
        <begin position="1"/>
        <end position="19"/>
    </location>
</feature>
<dbReference type="EMBL" id="CP013187">
    <property type="protein sequence ID" value="ALO41143.1"/>
    <property type="molecule type" value="Genomic_DNA"/>
</dbReference>
<dbReference type="KEGG" id="pphe:PP2015_623"/>
<dbReference type="OrthoDB" id="9795390at2"/>
<evidence type="ECO:0008006" key="4">
    <source>
        <dbReference type="Google" id="ProtNLM"/>
    </source>
</evidence>
<protein>
    <recommendedName>
        <fullName evidence="4">Outer membrane protein beta-barrel domain-containing protein</fullName>
    </recommendedName>
</protein>
<accession>A0A0S2JYA7</accession>
<feature type="chain" id="PRO_5006600866" description="Outer membrane protein beta-barrel domain-containing protein" evidence="1">
    <location>
        <begin position="20"/>
        <end position="181"/>
    </location>
</feature>
<reference evidence="3" key="1">
    <citation type="submission" date="2015-11" db="EMBL/GenBank/DDBJ databases">
        <authorList>
            <person name="Kim K.M."/>
        </authorList>
    </citation>
    <scope>NUCLEOTIDE SEQUENCE [LARGE SCALE GENOMIC DNA]</scope>
    <source>
        <strain evidence="3">KCTC 12086</strain>
    </source>
</reference>
<evidence type="ECO:0000256" key="1">
    <source>
        <dbReference type="SAM" id="SignalP"/>
    </source>
</evidence>
<proteinExistence type="predicted"/>
<name>A0A0S2JYA7_9GAMM</name>
<sequence length="181" mass="20237">MKKLLSTISLCLLSTTAHAEYDRYWLEISEGLQYGSSFKFKVRDNDSGWAFVHSKYTEEEFFGTTNLNRVTKARHDAEFKVYGVTRFVSMPFSWGYVDAGAGLGYGKGTWSENCEHYQNGFLGTSDICDLKDGTSIGIPVHVSASWGKFIGIGVNFDVFLSLERDTTAQVGFVIPFGLFTK</sequence>